<keyword evidence="6" id="KW-1185">Reference proteome</keyword>
<evidence type="ECO:0000256" key="2">
    <source>
        <dbReference type="SAM" id="MobiDB-lite"/>
    </source>
</evidence>
<dbReference type="Pfam" id="PF13582">
    <property type="entry name" value="Reprolysin_3"/>
    <property type="match status" value="1"/>
</dbReference>
<dbReference type="Gene3D" id="2.60.120.260">
    <property type="entry name" value="Galactose-binding domain-like"/>
    <property type="match status" value="2"/>
</dbReference>
<dbReference type="InterPro" id="IPR003305">
    <property type="entry name" value="CenC_carb-bd"/>
</dbReference>
<dbReference type="Gene3D" id="3.40.390.10">
    <property type="entry name" value="Collagenase (Catalytic Domain)"/>
    <property type="match status" value="1"/>
</dbReference>
<dbReference type="InterPro" id="IPR024079">
    <property type="entry name" value="MetalloPept_cat_dom_sf"/>
</dbReference>
<dbReference type="GO" id="GO:0016798">
    <property type="term" value="F:hydrolase activity, acting on glycosyl bonds"/>
    <property type="evidence" value="ECO:0007669"/>
    <property type="project" value="InterPro"/>
</dbReference>
<name>A0A1I0ETY1_9GAMM</name>
<dbReference type="RefSeq" id="WP_091852173.1">
    <property type="nucleotide sequence ID" value="NZ_FOHZ01000010.1"/>
</dbReference>
<feature type="signal peptide" evidence="3">
    <location>
        <begin position="1"/>
        <end position="22"/>
    </location>
</feature>
<dbReference type="AlphaFoldDB" id="A0A1I0ETY1"/>
<dbReference type="STRING" id="430453.SAMN04487962_110115"/>
<organism evidence="5 6">
    <name type="scientific">Marinobacter segnicrescens</name>
    <dbReference type="NCBI Taxonomy" id="430453"/>
    <lineage>
        <taxon>Bacteria</taxon>
        <taxon>Pseudomonadati</taxon>
        <taxon>Pseudomonadota</taxon>
        <taxon>Gammaproteobacteria</taxon>
        <taxon>Pseudomonadales</taxon>
        <taxon>Marinobacteraceae</taxon>
        <taxon>Marinobacter</taxon>
    </lineage>
</organism>
<keyword evidence="3" id="KW-0732">Signal</keyword>
<gene>
    <name evidence="5" type="ORF">SAMN04487962_110115</name>
</gene>
<evidence type="ECO:0000256" key="1">
    <source>
        <dbReference type="ARBA" id="ARBA00022801"/>
    </source>
</evidence>
<feature type="compositionally biased region" description="Acidic residues" evidence="2">
    <location>
        <begin position="260"/>
        <end position="270"/>
    </location>
</feature>
<feature type="compositionally biased region" description="Acidic residues" evidence="2">
    <location>
        <begin position="281"/>
        <end position="298"/>
    </location>
</feature>
<sequence>MKQPIHWLAGLSLALGSPLALANQVDVLVFYTGEAAATSSGQDIQARIVSYVEHANQAYRNSDVDVQLRLVGTEPVQGSYGSVDGNVLGRFRSDSNVARLRQQYGADLVALISTPQRSGAGYICGVGYQPGGNENTGRFYTNASAYGYSMTGVSCGYNTFAHELGHNISLGHSHAQNSFGSVFPWGRGHGVSGLFSTVMAYPQSYGTRNHLAQFASPDQVRCEGQPCGSDINRSDGADAVTAINRLAAQVADFMPTAVIDDGDPEEEEPDTGNPGDGNPGDPDDGDNNGGDNGDDNGNDPELPVCDKPKLAENNLVRAPDFNELSPWGSFNNAASLTTASINTSCGRDNLLLVTDRTEYYGGPVQLIEDGLEAGAQYRVSAKLALAGTDIRDVVRISLEIADSQGTHFQDLPELSVTANEFSQYDETFTVAAEGGVRQARLLIAGPAEGVDFVADEVRLEKLADAPDDDGGDDNNGGNTTLLEEGFEQGGNGWSGYMGSWVFRTRTASEGNFGLASLFRMSTNAGPVLEATGLLEAGKTYQASFDVMLSNRRQATDAVELWAWYIDDEGAHWQKLGGGQVATNSWSTINSQFSLQSSGNINQLRLHVMGAATSSRIIIDNVKLGL</sequence>
<feature type="domain" description="CBM-cenC" evidence="4">
    <location>
        <begin position="313"/>
        <end position="445"/>
    </location>
</feature>
<protein>
    <submittedName>
        <fullName evidence="5">Peptidyl-Asp metalloendopeptidase Metallo peptidase. MEROPS family M72</fullName>
    </submittedName>
</protein>
<dbReference type="EMBL" id="FOHZ01000010">
    <property type="protein sequence ID" value="SET48057.1"/>
    <property type="molecule type" value="Genomic_DNA"/>
</dbReference>
<feature type="region of interest" description="Disordered" evidence="2">
    <location>
        <begin position="463"/>
        <end position="484"/>
    </location>
</feature>
<evidence type="ECO:0000313" key="6">
    <source>
        <dbReference type="Proteomes" id="UP000198762"/>
    </source>
</evidence>
<keyword evidence="1" id="KW-0378">Hydrolase</keyword>
<evidence type="ECO:0000313" key="5">
    <source>
        <dbReference type="EMBL" id="SET48057.1"/>
    </source>
</evidence>
<feature type="region of interest" description="Disordered" evidence="2">
    <location>
        <begin position="258"/>
        <end position="306"/>
    </location>
</feature>
<dbReference type="GO" id="GO:0008237">
    <property type="term" value="F:metallopeptidase activity"/>
    <property type="evidence" value="ECO:0007669"/>
    <property type="project" value="InterPro"/>
</dbReference>
<dbReference type="Pfam" id="PF02018">
    <property type="entry name" value="CBM_4_9"/>
    <property type="match status" value="2"/>
</dbReference>
<evidence type="ECO:0000256" key="3">
    <source>
        <dbReference type="SAM" id="SignalP"/>
    </source>
</evidence>
<dbReference type="OrthoDB" id="7053703at2"/>
<proteinExistence type="predicted"/>
<accession>A0A1I0ETY1</accession>
<reference evidence="6" key="1">
    <citation type="submission" date="2016-10" db="EMBL/GenBank/DDBJ databases">
        <authorList>
            <person name="Varghese N."/>
            <person name="Submissions S."/>
        </authorList>
    </citation>
    <scope>NUCLEOTIDE SEQUENCE [LARGE SCALE GENOMIC DNA]</scope>
    <source>
        <strain evidence="6">CGMCC 1.6489</strain>
    </source>
</reference>
<dbReference type="Proteomes" id="UP000198762">
    <property type="component" value="Unassembled WGS sequence"/>
</dbReference>
<dbReference type="SUPFAM" id="SSF49785">
    <property type="entry name" value="Galactose-binding domain-like"/>
    <property type="match status" value="2"/>
</dbReference>
<evidence type="ECO:0000259" key="4">
    <source>
        <dbReference type="Pfam" id="PF02018"/>
    </source>
</evidence>
<feature type="chain" id="PRO_5011721180" evidence="3">
    <location>
        <begin position="23"/>
        <end position="625"/>
    </location>
</feature>
<dbReference type="SUPFAM" id="SSF55486">
    <property type="entry name" value="Metalloproteases ('zincins'), catalytic domain"/>
    <property type="match status" value="1"/>
</dbReference>
<feature type="domain" description="CBM-cenC" evidence="4">
    <location>
        <begin position="480"/>
        <end position="608"/>
    </location>
</feature>
<dbReference type="InterPro" id="IPR008979">
    <property type="entry name" value="Galactose-bd-like_sf"/>
</dbReference>